<name>A0A0S4TIW4_CRYHO</name>
<reference evidence="2 3" key="1">
    <citation type="submission" date="2014-11" db="EMBL/GenBank/DDBJ databases">
        <title>Comparative genomic analysis of Cryptosporidium hominis reveals occurrence of genetic recombination in virulent subtypes.</title>
        <authorList>
            <person name="Guo Y."/>
            <person name="Tang K."/>
            <person name="Frace M."/>
            <person name="Li N."/>
            <person name="Roellig D.M."/>
            <person name="Sammons S."/>
            <person name="Knipe K."/>
            <person name="Rowe L."/>
            <person name="Feng Y."/>
            <person name="Xiao L."/>
        </authorList>
    </citation>
    <scope>NUCLEOTIDE SEQUENCE [LARGE SCALE GENOMIC DNA]</scope>
    <source>
        <strain evidence="2">30976</strain>
    </source>
</reference>
<dbReference type="Proteomes" id="UP000199752">
    <property type="component" value="Chromosome 6"/>
</dbReference>
<dbReference type="EMBL" id="LN877952">
    <property type="protein sequence ID" value="CUV06857.1"/>
    <property type="molecule type" value="Genomic_DNA"/>
</dbReference>
<evidence type="ECO:0000313" key="1">
    <source>
        <dbReference type="EMBL" id="CUV06857.1"/>
    </source>
</evidence>
<dbReference type="Pfam" id="PF12739">
    <property type="entry name" value="TRAPPC-Trs85"/>
    <property type="match status" value="1"/>
</dbReference>
<gene>
    <name evidence="1" type="ORF">CHUDEA6_4310</name>
    <name evidence="2" type="ORF">GY17_00000451</name>
</gene>
<keyword evidence="3" id="KW-1185">Reference proteome</keyword>
<evidence type="ECO:0000313" key="3">
    <source>
        <dbReference type="Proteomes" id="UP001429100"/>
    </source>
</evidence>
<accession>A0A0S4TIW4</accession>
<sequence length="1932" mass="221543">MQRDVNLRRYILQVFSSPNVVAFASEKARNILDNEFGVSLNSLLRPLGVESPSKFLWPPYETSKRNEEYTLDYNWQNRICRESCPAFLSLKEVFQNKPKGSPNIWTPQNTIEEITITLQDKEYRNDHFEVRFISLCDHEKIIPENDNQTIYCTNLEAIKSYGDFIKQFPYNDLISSSLLHSGGKQFESMFKEFLQDDFEINVNDDVIEFNSELPFWFERWLEAFNEKFNFLNHESISQPIGGIVFVDISEDDPIESIIEITNSLKTGKNFEKLGGNPGYYLFGKKSHLGFINHSNYLSDTCKITKPHYLQESYLNDFPLIYIFINDEKSNFDLMETDHNIISSFKLSFPESICYIWNIKGHNALGEIQDPSKIVWPGTFSHPFKDFNSTFSANRFFDCNEMEQLNSFIIDSIKNNFVPWLEDTINRLCNHVIQSRKGLKNHLRILWRRPRNDTSSNSDGLLSNLGVGSTFSNIEERSQIFEHEISLFSSKSSSNGNNSCKGSNTSTSVYYSSGSLEGQTRLVADLCLVSGIYSQSIHYYKQILSEYKLDKSFLHIGSAFFSMAIAEILSDFDLETVTEYCTNSSNSFLKSTDEIGTISAIKSLLFLSLVILNSFNYKKRSQDHITTQDVNSFMINNVCKNIVNALSKISNEFQISQPNLRPRSLFSINKMDSQDHSKDSITNQYLSDLKSISDISNIYRENCILSIFGVINYVISRVLYLSSSLSNLNFRIQLNPINLSHCWSIHTAQAAQVFQDLGLFGISLKHYLTILLHMDRFSYKHIHRYLKLNSARLCQKLSLLAQSTLLYSSLILDIINDKISSNNMIHSNQNSNLETLWFQTSESNSLSLINEQEIEISLICYREFIRSFVIYKQGGFKSITPSSEQNELFSTILSNKFSNLSLSQTPSTFLKIPLLLLLAVGAVLILETDYESLFKAFGKKENNTISQTKCTCNEKIPNILDQKKFCNHYFKPMNIEVPGTILRSRTQNENFQVSGQNLFKPISPKHYNNRNEDDFQNLLEKVNRLLDHDSFLESSEAAELRSQYILRRIKENNCIKNTNHNQPPLVNPSHFSNSIRFSFIGKVCSIEFYLYNPLSFPIVCESLQLWGHLRLYDGSTATNHTIKDTGNYNIDQPSKGAVFFEKSIILNPNETMIQKLSVIPFEAGELFLVGISFLLDGKIPIRQNFGTTYINLDRRISSKITQNASFNYSNSNKEHFGIQRINILGHSNSSTIHFGNISQKLLNSNHLINLSQDQGIDRYPNFQDPHKIKDDQIEKNSPVLYSGVSYTIPISISNEKNNTNTSLKGSTLLVIPHFSNNFNIQMSYKNPPPEMHNSTINFSNSGCIFKLPNIEFQKDHEFYLTLWVNSQCSGNVYFLLLNSNKPYENLGVSGDIPLSSSSSLLSSTSSSSSRSKTNRSIVFASLCFYFRDSVSMSCTVLPGEEETLNKLLLRIRNQVPKEVLIYDISAYPSKWVEKYETELKTNTIQQTPTLTLSLKNNSSKEFLNGNFSSSYQIKRIPPNGTYQIFLNLETKDKVTFSISKINLILSWILNEDDQSLDHIHSNHLLSGQISIYNINLFDPYSIPFNGNKNDQDKYQPLSISINIKDIDNLSDHSPLNGDIHLVETNITLTNITIHSIIICSLICNSKFLTSQGLQDDLLLPSESIIQNQNNRENSSILTRDDQNFYLNQSISSALESGELKWVGPTITHIQLYPRSSKRLKLIAVVPFKGIFSTNTIQLLIREKYPFFPNYIKTGNKGDIKNYTHKNNNSNIFFYISYMNWIPKIFINSNDKPISRYPIKTDQDYLIHTFSFSKGKSSYIDKNNNRSLLPAYIENKANSNKKTGIYESNTKSSIEAKSKENLFIQQDHINNINKLNITILDKWLKNNETAFDNGGNIKIINNSNVYRTVNLPQNYLKRRLIVQRSHQSYFLIRM</sequence>
<dbReference type="VEuPathDB" id="CryptoDB:GY17_00000451"/>
<dbReference type="GO" id="GO:1990072">
    <property type="term" value="C:TRAPPIII protein complex"/>
    <property type="evidence" value="ECO:0007669"/>
    <property type="project" value="TreeGrafter"/>
</dbReference>
<reference evidence="2 3" key="3">
    <citation type="submission" date="2017-10" db="EMBL/GenBank/DDBJ databases">
        <title>Consistent, comparative and evidence-based genome annotation and re-annotation for the closely-related species, Cryptosporidium parvum, C. hominis and C. tyzzeri.</title>
        <authorList>
            <person name="Baptista R.P."/>
            <person name="Li Y."/>
            <person name="Sateriale A."/>
            <person name="Striepen B."/>
            <person name="Kissinger J.C."/>
        </authorList>
    </citation>
    <scope>NUCLEOTIDE SEQUENCE [LARGE SCALE GENOMIC DNA]</scope>
    <source>
        <strain evidence="2">30976</strain>
    </source>
</reference>
<dbReference type="VEuPathDB" id="CryptoDB:Chro.60494"/>
<dbReference type="InterPro" id="IPR024420">
    <property type="entry name" value="TRAPP_III_complex_Trs85"/>
</dbReference>
<proteinExistence type="predicted"/>
<evidence type="ECO:0000313" key="2">
    <source>
        <dbReference type="EMBL" id="PPS97734.1"/>
    </source>
</evidence>
<dbReference type="PANTHER" id="PTHR12975">
    <property type="entry name" value="TRANSPORT PROTEIN TRAPP"/>
    <property type="match status" value="1"/>
</dbReference>
<dbReference type="PANTHER" id="PTHR12975:SF6">
    <property type="entry name" value="TRAFFICKING PROTEIN PARTICLE COMPLEX SUBUNIT 8"/>
    <property type="match status" value="1"/>
</dbReference>
<reference evidence="1" key="2">
    <citation type="submission" date="2015-08" db="EMBL/GenBank/DDBJ databases">
        <authorList>
            <person name="Babu N.S."/>
            <person name="Beckwith C.J."/>
            <person name="Beseler K.G."/>
            <person name="Brison A."/>
            <person name="Carone J.V."/>
            <person name="Caskin T.P."/>
            <person name="Diamond M."/>
            <person name="Durham M.E."/>
            <person name="Foxe J.M."/>
            <person name="Go M."/>
            <person name="Henderson B.A."/>
            <person name="Jones I.B."/>
            <person name="McGettigan J.A."/>
            <person name="Micheletti S.J."/>
            <person name="Nasrallah M.E."/>
            <person name="Ortiz D."/>
            <person name="Piller C.R."/>
            <person name="Privatt S.R."/>
            <person name="Schneider S.L."/>
            <person name="Sharp S."/>
            <person name="Smith T.C."/>
            <person name="Stanton J.D."/>
            <person name="Ullery H.E."/>
            <person name="Wilson R.J."/>
            <person name="Serrano M.G."/>
            <person name="Buck G."/>
            <person name="Lee V."/>
            <person name="Wang Y."/>
            <person name="Carvalho R."/>
            <person name="Voegtly L."/>
            <person name="Shi R."/>
            <person name="Duckworth R."/>
            <person name="Johnson A."/>
            <person name="Loviza R."/>
            <person name="Walstead R."/>
            <person name="Shah Z."/>
            <person name="Kiflezghi M."/>
            <person name="Wade K."/>
            <person name="Ball S.L."/>
            <person name="Bradley K.W."/>
            <person name="Asai D.J."/>
            <person name="Bowman C.A."/>
            <person name="Russell D.A."/>
            <person name="Pope W.H."/>
            <person name="Jacobs-Sera D."/>
            <person name="Hendrix R.W."/>
            <person name="Hatfull G.F."/>
        </authorList>
    </citation>
    <scope>NUCLEOTIDE SEQUENCE [LARGE SCALE GENOMIC DNA]</scope>
</reference>
<protein>
    <submittedName>
        <fullName evidence="2">TRAPP III complex Trs85</fullName>
    </submittedName>
</protein>
<dbReference type="OrthoDB" id="437922at2759"/>
<dbReference type="Proteomes" id="UP001429100">
    <property type="component" value="Unassembled WGS sequence"/>
</dbReference>
<dbReference type="VEuPathDB" id="CryptoDB:Chro.60493"/>
<dbReference type="VEuPathDB" id="CryptoDB:CHUDEA6_4310"/>
<dbReference type="EMBL" id="JTAI01000007">
    <property type="protein sequence ID" value="PPS97734.1"/>
    <property type="molecule type" value="Genomic_DNA"/>
</dbReference>
<organism evidence="1">
    <name type="scientific">Cryptosporidium hominis</name>
    <dbReference type="NCBI Taxonomy" id="237895"/>
    <lineage>
        <taxon>Eukaryota</taxon>
        <taxon>Sar</taxon>
        <taxon>Alveolata</taxon>
        <taxon>Apicomplexa</taxon>
        <taxon>Conoidasida</taxon>
        <taxon>Coccidia</taxon>
        <taxon>Eucoccidiorida</taxon>
        <taxon>Eimeriorina</taxon>
        <taxon>Cryptosporidiidae</taxon>
        <taxon>Cryptosporidium</taxon>
    </lineage>
</organism>
<dbReference type="VEuPathDB" id="CryptoDB:ChTU502y2012_417g0080"/>